<dbReference type="InterPro" id="IPR036291">
    <property type="entry name" value="NAD(P)-bd_dom_sf"/>
</dbReference>
<comment type="caution">
    <text evidence="2">The sequence shown here is derived from an EMBL/GenBank/DDBJ whole genome shotgun (WGS) entry which is preliminary data.</text>
</comment>
<dbReference type="InterPro" id="IPR013154">
    <property type="entry name" value="ADH-like_N"/>
</dbReference>
<dbReference type="Gene3D" id="3.40.50.720">
    <property type="entry name" value="NAD(P)-binding Rossmann-like Domain"/>
    <property type="match status" value="1"/>
</dbReference>
<gene>
    <name evidence="2" type="ORF">GCM10022224_097880</name>
</gene>
<dbReference type="InterPro" id="IPR052733">
    <property type="entry name" value="Chloroplast_QOR"/>
</dbReference>
<dbReference type="EMBL" id="BAAAZP010000236">
    <property type="protein sequence ID" value="GAA3716654.1"/>
    <property type="molecule type" value="Genomic_DNA"/>
</dbReference>
<sequence length="326" mass="33679">MKALVVPGYGTPDSFAIGDLPIPEPGPGQLQVRVAAVSLNPADLLMTAGTVREMVPLDFPFVPGTDVAGTVTRLGPGTQGFEVGEEVFGFGAPPSFAAGVGIPAVTSGALAEYATFQAGPYLAKRPPKLSAVTAAALPSTGMTGLAVLDRGGFQPRETVLVIGAPGGIGSVVVPLLARQCTVIASGTEPDRDYVRGLGAADMIDYRESDLIEEVLRRHPEGVDAVVNLALTGEAVIAATRMLRRGGRLLSTTPGTPTHPAVTTVMGTTDLRPDTMNALAAHVLDGTLPEPATRTYALSDAARAYQDLAQEHTRGKLVVIVDPEAAR</sequence>
<evidence type="ECO:0000259" key="1">
    <source>
        <dbReference type="SMART" id="SM00829"/>
    </source>
</evidence>
<feature type="domain" description="Enoyl reductase (ER)" evidence="1">
    <location>
        <begin position="10"/>
        <end position="318"/>
    </location>
</feature>
<evidence type="ECO:0000313" key="2">
    <source>
        <dbReference type="EMBL" id="GAA3716654.1"/>
    </source>
</evidence>
<name>A0ABP7EAU9_9ACTN</name>
<keyword evidence="3" id="KW-1185">Reference proteome</keyword>
<dbReference type="CDD" id="cd05289">
    <property type="entry name" value="MDR_like_2"/>
    <property type="match status" value="1"/>
</dbReference>
<dbReference type="SMART" id="SM00829">
    <property type="entry name" value="PKS_ER"/>
    <property type="match status" value="1"/>
</dbReference>
<dbReference type="RefSeq" id="WP_344895930.1">
    <property type="nucleotide sequence ID" value="NZ_BAAAZP010000236.1"/>
</dbReference>
<dbReference type="PANTHER" id="PTHR44013">
    <property type="entry name" value="ZINC-TYPE ALCOHOL DEHYDROGENASE-LIKE PROTEIN C16A3.02C"/>
    <property type="match status" value="1"/>
</dbReference>
<protein>
    <submittedName>
        <fullName evidence="2">NADP-dependent oxidoreductase</fullName>
    </submittedName>
</protein>
<dbReference type="InterPro" id="IPR020843">
    <property type="entry name" value="ER"/>
</dbReference>
<proteinExistence type="predicted"/>
<dbReference type="PANTHER" id="PTHR44013:SF1">
    <property type="entry name" value="ZINC-TYPE ALCOHOL DEHYDROGENASE-LIKE PROTEIN C16A3.02C"/>
    <property type="match status" value="1"/>
</dbReference>
<dbReference type="SUPFAM" id="SSF51735">
    <property type="entry name" value="NAD(P)-binding Rossmann-fold domains"/>
    <property type="match status" value="1"/>
</dbReference>
<dbReference type="InterPro" id="IPR011032">
    <property type="entry name" value="GroES-like_sf"/>
</dbReference>
<reference evidence="3" key="1">
    <citation type="journal article" date="2019" name="Int. J. Syst. Evol. Microbiol.">
        <title>The Global Catalogue of Microorganisms (GCM) 10K type strain sequencing project: providing services to taxonomists for standard genome sequencing and annotation.</title>
        <authorList>
            <consortium name="The Broad Institute Genomics Platform"/>
            <consortium name="The Broad Institute Genome Sequencing Center for Infectious Disease"/>
            <person name="Wu L."/>
            <person name="Ma J."/>
        </authorList>
    </citation>
    <scope>NUCLEOTIDE SEQUENCE [LARGE SCALE GENOMIC DNA]</scope>
    <source>
        <strain evidence="3">JCM 16904</strain>
    </source>
</reference>
<dbReference type="SUPFAM" id="SSF50129">
    <property type="entry name" value="GroES-like"/>
    <property type="match status" value="1"/>
</dbReference>
<organism evidence="2 3">
    <name type="scientific">Nonomuraea antimicrobica</name>
    <dbReference type="NCBI Taxonomy" id="561173"/>
    <lineage>
        <taxon>Bacteria</taxon>
        <taxon>Bacillati</taxon>
        <taxon>Actinomycetota</taxon>
        <taxon>Actinomycetes</taxon>
        <taxon>Streptosporangiales</taxon>
        <taxon>Streptosporangiaceae</taxon>
        <taxon>Nonomuraea</taxon>
    </lineage>
</organism>
<evidence type="ECO:0000313" key="3">
    <source>
        <dbReference type="Proteomes" id="UP001500902"/>
    </source>
</evidence>
<dbReference type="Pfam" id="PF08240">
    <property type="entry name" value="ADH_N"/>
    <property type="match status" value="1"/>
</dbReference>
<dbReference type="Pfam" id="PF13602">
    <property type="entry name" value="ADH_zinc_N_2"/>
    <property type="match status" value="1"/>
</dbReference>
<accession>A0ABP7EAU9</accession>
<dbReference type="Gene3D" id="3.90.180.10">
    <property type="entry name" value="Medium-chain alcohol dehydrogenases, catalytic domain"/>
    <property type="match status" value="1"/>
</dbReference>
<dbReference type="Proteomes" id="UP001500902">
    <property type="component" value="Unassembled WGS sequence"/>
</dbReference>